<keyword evidence="3" id="KW-1185">Reference proteome</keyword>
<dbReference type="EMBL" id="WSZK01000012">
    <property type="protein sequence ID" value="MWG33940.1"/>
    <property type="molecule type" value="Genomic_DNA"/>
</dbReference>
<dbReference type="AlphaFoldDB" id="A0A6B0GH78"/>
<accession>A0A6B0GH78</accession>
<feature type="transmembrane region" description="Helical" evidence="1">
    <location>
        <begin position="31"/>
        <end position="50"/>
    </location>
</feature>
<evidence type="ECO:0000256" key="1">
    <source>
        <dbReference type="SAM" id="Phobius"/>
    </source>
</evidence>
<gene>
    <name evidence="2" type="ORF">GQS65_05435</name>
</gene>
<evidence type="ECO:0000313" key="2">
    <source>
        <dbReference type="EMBL" id="MWG33940.1"/>
    </source>
</evidence>
<comment type="caution">
    <text evidence="2">The sequence shown here is derived from an EMBL/GenBank/DDBJ whole genome shotgun (WGS) entry which is preliminary data.</text>
</comment>
<sequence length="91" mass="9366">MNAATVYWLGWFGFGLGNLLRGVGELRVEGVGWLGVSFTVVGVVGCALAVAGHRSDGPHGQPSDHGIRSYGMLCCGVALLVLGGFELAGTF</sequence>
<keyword evidence="1" id="KW-0472">Membrane</keyword>
<feature type="transmembrane region" description="Helical" evidence="1">
    <location>
        <begin position="70"/>
        <end position="88"/>
    </location>
</feature>
<name>A0A6B0GH78_9EURY</name>
<feature type="transmembrane region" description="Helical" evidence="1">
    <location>
        <begin position="6"/>
        <end position="24"/>
    </location>
</feature>
<evidence type="ECO:0000313" key="3">
    <source>
        <dbReference type="Proteomes" id="UP000451471"/>
    </source>
</evidence>
<protein>
    <submittedName>
        <fullName evidence="2">Uncharacterized protein</fullName>
    </submittedName>
</protein>
<dbReference type="Proteomes" id="UP000451471">
    <property type="component" value="Unassembled WGS sequence"/>
</dbReference>
<proteinExistence type="predicted"/>
<keyword evidence="1" id="KW-1133">Transmembrane helix</keyword>
<reference evidence="2 3" key="1">
    <citation type="submission" date="2019-12" db="EMBL/GenBank/DDBJ databases">
        <title>Halocatena pleomorpha gen. nov. sp. nov., an extremely halophilic archaeon of family Halobacteriaceae isolated from saltpan soil.</title>
        <authorList>
            <person name="Pal Y."/>
            <person name="Verma A."/>
            <person name="Krishnamurthi S."/>
            <person name="Kumar P."/>
        </authorList>
    </citation>
    <scope>NUCLEOTIDE SEQUENCE [LARGE SCALE GENOMIC DNA]</scope>
    <source>
        <strain evidence="2 3">JCM 16495</strain>
    </source>
</reference>
<keyword evidence="1" id="KW-0812">Transmembrane</keyword>
<organism evidence="2 3">
    <name type="scientific">Halomarina oriensis</name>
    <dbReference type="NCBI Taxonomy" id="671145"/>
    <lineage>
        <taxon>Archaea</taxon>
        <taxon>Methanobacteriati</taxon>
        <taxon>Methanobacteriota</taxon>
        <taxon>Stenosarchaea group</taxon>
        <taxon>Halobacteria</taxon>
        <taxon>Halobacteriales</taxon>
        <taxon>Natronomonadaceae</taxon>
        <taxon>Halomarina</taxon>
    </lineage>
</organism>
<dbReference type="RefSeq" id="WP_158203657.1">
    <property type="nucleotide sequence ID" value="NZ_WSZK01000012.1"/>
</dbReference>